<sequence length="198" mass="22505">MKFLTYRLASVKAENEKPQNCLEPAETEMMKVKDLVFQQFNTRPPSITHDGHETLGSYSTRAELEVELNATTRKNEVLTDCLAAIEVETEKLQNYVESVDSGMMKIKDLFSPNNSTLFHHRLHAIHGAKTQNEPSFLQIFHETHKNGTEFATLEIAQKYVAEKVFKSKSQSQVLGLGGRVRPKDVRDRTILELSLTLN</sequence>
<comment type="caution">
    <text evidence="1">The sequence shown here is derived from an EMBL/GenBank/DDBJ whole genome shotgun (WGS) entry which is preliminary data.</text>
</comment>
<dbReference type="OrthoDB" id="1301679at2759"/>
<dbReference type="EMBL" id="JAKOGI010000554">
    <property type="protein sequence ID" value="KAJ8433193.1"/>
    <property type="molecule type" value="Genomic_DNA"/>
</dbReference>
<dbReference type="AlphaFoldDB" id="A0A9Q1JY17"/>
<dbReference type="Proteomes" id="UP001153076">
    <property type="component" value="Unassembled WGS sequence"/>
</dbReference>
<evidence type="ECO:0000313" key="2">
    <source>
        <dbReference type="Proteomes" id="UP001153076"/>
    </source>
</evidence>
<keyword evidence="2" id="KW-1185">Reference proteome</keyword>
<accession>A0A9Q1JY17</accession>
<reference evidence="1" key="1">
    <citation type="submission" date="2022-04" db="EMBL/GenBank/DDBJ databases">
        <title>Carnegiea gigantea Genome sequencing and assembly v2.</title>
        <authorList>
            <person name="Copetti D."/>
            <person name="Sanderson M.J."/>
            <person name="Burquez A."/>
            <person name="Wojciechowski M.F."/>
        </authorList>
    </citation>
    <scope>NUCLEOTIDE SEQUENCE</scope>
    <source>
        <strain evidence="1">SGP5-SGP5p</strain>
        <tissue evidence="1">Aerial part</tissue>
    </source>
</reference>
<evidence type="ECO:0000313" key="1">
    <source>
        <dbReference type="EMBL" id="KAJ8433193.1"/>
    </source>
</evidence>
<name>A0A9Q1JY17_9CARY</name>
<proteinExistence type="predicted"/>
<gene>
    <name evidence="1" type="ORF">Cgig2_004325</name>
</gene>
<protein>
    <submittedName>
        <fullName evidence="1">Uncharacterized protein</fullName>
    </submittedName>
</protein>
<organism evidence="1 2">
    <name type="scientific">Carnegiea gigantea</name>
    <dbReference type="NCBI Taxonomy" id="171969"/>
    <lineage>
        <taxon>Eukaryota</taxon>
        <taxon>Viridiplantae</taxon>
        <taxon>Streptophyta</taxon>
        <taxon>Embryophyta</taxon>
        <taxon>Tracheophyta</taxon>
        <taxon>Spermatophyta</taxon>
        <taxon>Magnoliopsida</taxon>
        <taxon>eudicotyledons</taxon>
        <taxon>Gunneridae</taxon>
        <taxon>Pentapetalae</taxon>
        <taxon>Caryophyllales</taxon>
        <taxon>Cactineae</taxon>
        <taxon>Cactaceae</taxon>
        <taxon>Cactoideae</taxon>
        <taxon>Echinocereeae</taxon>
        <taxon>Carnegiea</taxon>
    </lineage>
</organism>